<name>A0ABT4CH98_9ACTN</name>
<feature type="transmembrane region" description="Helical" evidence="1">
    <location>
        <begin position="67"/>
        <end position="85"/>
    </location>
</feature>
<reference evidence="2" key="1">
    <citation type="submission" date="2022-08" db="EMBL/GenBank/DDBJ databases">
        <title>Genome sequencing of Nocardioides sp. STR2.</title>
        <authorList>
            <person name="So Y."/>
        </authorList>
    </citation>
    <scope>NUCLEOTIDE SEQUENCE</scope>
    <source>
        <strain evidence="2">STR2</strain>
    </source>
</reference>
<accession>A0ABT4CH98</accession>
<sequence length="164" mass="17070">MAAGEPVASGQSGVATQSSWFGGAISMPNATALSRTLEGLRAQKHRRSTDLGDSLLYLHPVRDLQKVCLILSGALVALGLGLGLFRSVYDIQGVKCGTAFVKEPPSAYQFADRPAGPWPSCQSPLSDARVLPIVLIGLGMAGSGAAFVIRQSRIEDRGAASASM</sequence>
<protein>
    <submittedName>
        <fullName evidence="2">Uncharacterized protein</fullName>
    </submittedName>
</protein>
<keyword evidence="1" id="KW-0812">Transmembrane</keyword>
<evidence type="ECO:0000256" key="1">
    <source>
        <dbReference type="SAM" id="Phobius"/>
    </source>
</evidence>
<proteinExistence type="predicted"/>
<dbReference type="Proteomes" id="UP001074726">
    <property type="component" value="Unassembled WGS sequence"/>
</dbReference>
<dbReference type="EMBL" id="JAPPUX010000005">
    <property type="protein sequence ID" value="MCY4728310.1"/>
    <property type="molecule type" value="Genomic_DNA"/>
</dbReference>
<gene>
    <name evidence="2" type="ORF">NYO98_18665</name>
</gene>
<keyword evidence="3" id="KW-1185">Reference proteome</keyword>
<organism evidence="2 3">
    <name type="scientific">Nocardioides pini</name>
    <dbReference type="NCBI Taxonomy" id="2975053"/>
    <lineage>
        <taxon>Bacteria</taxon>
        <taxon>Bacillati</taxon>
        <taxon>Actinomycetota</taxon>
        <taxon>Actinomycetes</taxon>
        <taxon>Propionibacteriales</taxon>
        <taxon>Nocardioidaceae</taxon>
        <taxon>Nocardioides</taxon>
    </lineage>
</organism>
<evidence type="ECO:0000313" key="2">
    <source>
        <dbReference type="EMBL" id="MCY4728310.1"/>
    </source>
</evidence>
<comment type="caution">
    <text evidence="2">The sequence shown here is derived from an EMBL/GenBank/DDBJ whole genome shotgun (WGS) entry which is preliminary data.</text>
</comment>
<keyword evidence="1" id="KW-0472">Membrane</keyword>
<evidence type="ECO:0000313" key="3">
    <source>
        <dbReference type="Proteomes" id="UP001074726"/>
    </source>
</evidence>
<dbReference type="RefSeq" id="WP_268113293.1">
    <property type="nucleotide sequence ID" value="NZ_JAPPUX010000005.1"/>
</dbReference>
<keyword evidence="1" id="KW-1133">Transmembrane helix</keyword>
<feature type="transmembrane region" description="Helical" evidence="1">
    <location>
        <begin position="130"/>
        <end position="149"/>
    </location>
</feature>